<reference evidence="3 4" key="1">
    <citation type="journal article" date="2018" name="PLoS Genet.">
        <title>Population sequencing reveals clonal diversity and ancestral inbreeding in the grapevine cultivar Chardonnay.</title>
        <authorList>
            <person name="Roach M.J."/>
            <person name="Johnson D.L."/>
            <person name="Bohlmann J."/>
            <person name="van Vuuren H.J."/>
            <person name="Jones S.J."/>
            <person name="Pretorius I.S."/>
            <person name="Schmidt S.A."/>
            <person name="Borneman A.R."/>
        </authorList>
    </citation>
    <scope>NUCLEOTIDE SEQUENCE [LARGE SCALE GENOMIC DNA]</scope>
    <source>
        <strain evidence="4">cv. Chardonnay</strain>
        <tissue evidence="3">Leaf</tissue>
    </source>
</reference>
<evidence type="ECO:0000256" key="1">
    <source>
        <dbReference type="ARBA" id="ARBA00022821"/>
    </source>
</evidence>
<sequence length="241" mass="27548">MKEGLIRTLNEGEQIVQHLDNALLLESFRNGELVQTRDEIRKELVNFYKAKMNPILLVELDGRGLMEAPKNEAWDEANEMHLMNDKISKLSDNPNCPKLSVLFLQELYNLEELVIEDCPEINSIVTHEVLAEDVGPWVWYLPKLKKISLHYMPKLVSISSNGVGIGPRLECLSFYDCPSLKILSPEEVSSSELKVIIGEAGWWSALKWNKSEQFEQPNLDAIFVPIERDIDSRTQLAEIND</sequence>
<protein>
    <recommendedName>
        <fullName evidence="2">Disease resistance protein At4g27190-like leucine-rich repeats domain-containing protein</fullName>
    </recommendedName>
</protein>
<dbReference type="InterPro" id="IPR032675">
    <property type="entry name" value="LRR_dom_sf"/>
</dbReference>
<dbReference type="PANTHER" id="PTHR33463">
    <property type="entry name" value="NB-ARC DOMAIN-CONTAINING PROTEIN-RELATED"/>
    <property type="match status" value="1"/>
</dbReference>
<evidence type="ECO:0000313" key="3">
    <source>
        <dbReference type="EMBL" id="RVW77538.1"/>
    </source>
</evidence>
<dbReference type="Gene3D" id="3.80.10.10">
    <property type="entry name" value="Ribonuclease Inhibitor"/>
    <property type="match status" value="1"/>
</dbReference>
<organism evidence="3 4">
    <name type="scientific">Vitis vinifera</name>
    <name type="common">Grape</name>
    <dbReference type="NCBI Taxonomy" id="29760"/>
    <lineage>
        <taxon>Eukaryota</taxon>
        <taxon>Viridiplantae</taxon>
        <taxon>Streptophyta</taxon>
        <taxon>Embryophyta</taxon>
        <taxon>Tracheophyta</taxon>
        <taxon>Spermatophyta</taxon>
        <taxon>Magnoliopsida</taxon>
        <taxon>eudicotyledons</taxon>
        <taxon>Gunneridae</taxon>
        <taxon>Pentapetalae</taxon>
        <taxon>rosids</taxon>
        <taxon>Vitales</taxon>
        <taxon>Vitaceae</taxon>
        <taxon>Viteae</taxon>
        <taxon>Vitis</taxon>
    </lineage>
</organism>
<dbReference type="SUPFAM" id="SSF52058">
    <property type="entry name" value="L domain-like"/>
    <property type="match status" value="1"/>
</dbReference>
<keyword evidence="1" id="KW-0611">Plant defense</keyword>
<dbReference type="Proteomes" id="UP000288805">
    <property type="component" value="Unassembled WGS sequence"/>
</dbReference>
<name>A0A438GZA3_VITVI</name>
<gene>
    <name evidence="3" type="ORF">CK203_050288</name>
</gene>
<proteinExistence type="predicted"/>
<accession>A0A438GZA3</accession>
<feature type="domain" description="Disease resistance protein At4g27190-like leucine-rich repeats" evidence="2">
    <location>
        <begin position="66"/>
        <end position="189"/>
    </location>
</feature>
<evidence type="ECO:0000259" key="2">
    <source>
        <dbReference type="Pfam" id="PF23247"/>
    </source>
</evidence>
<dbReference type="InterPro" id="IPR050905">
    <property type="entry name" value="Plant_NBS-LRR"/>
</dbReference>
<evidence type="ECO:0000313" key="4">
    <source>
        <dbReference type="Proteomes" id="UP000288805"/>
    </source>
</evidence>
<dbReference type="InterPro" id="IPR057135">
    <property type="entry name" value="At4g27190-like_LRR"/>
</dbReference>
<dbReference type="PANTHER" id="PTHR33463:SF179">
    <property type="entry name" value="NB-ARC DOMAIN-CONTAINING PROTEIN"/>
    <property type="match status" value="1"/>
</dbReference>
<dbReference type="EMBL" id="QGNW01000311">
    <property type="protein sequence ID" value="RVW77538.1"/>
    <property type="molecule type" value="Genomic_DNA"/>
</dbReference>
<dbReference type="AlphaFoldDB" id="A0A438GZA3"/>
<comment type="caution">
    <text evidence="3">The sequence shown here is derived from an EMBL/GenBank/DDBJ whole genome shotgun (WGS) entry which is preliminary data.</text>
</comment>
<dbReference type="Pfam" id="PF23247">
    <property type="entry name" value="LRR_RPS2"/>
    <property type="match status" value="1"/>
</dbReference>